<reference evidence="2 3" key="1">
    <citation type="journal article" date="2015" name="Genome Announc.">
        <title>Complete Genome Sequence of Methylobacterium aquaticum Strain 22A, Isolated from Racomitrium japonicum Moss.</title>
        <authorList>
            <person name="Tani A."/>
            <person name="Ogura Y."/>
            <person name="Hayashi T."/>
            <person name="Kimbara K."/>
        </authorList>
    </citation>
    <scope>NUCLEOTIDE SEQUENCE [LARGE SCALE GENOMIC DNA]</scope>
    <source>
        <strain evidence="2 3">MA-22A</strain>
        <plasmid evidence="3">Plasmid pMaq22A_1p DNA</plasmid>
    </source>
</reference>
<evidence type="ECO:0000313" key="3">
    <source>
        <dbReference type="Proteomes" id="UP000061432"/>
    </source>
</evidence>
<reference evidence="3" key="2">
    <citation type="submission" date="2015-01" db="EMBL/GenBank/DDBJ databases">
        <title>Complete genome sequence of Methylobacterium aquaticum strain 22A.</title>
        <authorList>
            <person name="Tani A."/>
            <person name="Ogura Y."/>
            <person name="Hayashi T."/>
        </authorList>
    </citation>
    <scope>NUCLEOTIDE SEQUENCE [LARGE SCALE GENOMIC DNA]</scope>
    <source>
        <strain evidence="3">MA-22A</strain>
        <plasmid evidence="3">Plasmid pMaq22A_1p DNA</plasmid>
    </source>
</reference>
<sequence length="85" mass="9101">MRRLNADWVTARDSAEREKLRVSARLRKSSIHLSSIALVRVGGEERAPRAASVAAPYGKRPGKAAGRVSGAVTPPAGRVSARARR</sequence>
<dbReference type="KEGG" id="maqu:Maq22A_1p37885"/>
<evidence type="ECO:0000313" key="2">
    <source>
        <dbReference type="EMBL" id="BAQ49747.1"/>
    </source>
</evidence>
<feature type="region of interest" description="Disordered" evidence="1">
    <location>
        <begin position="52"/>
        <end position="85"/>
    </location>
</feature>
<dbReference type="AlphaFoldDB" id="A0A0C6FRU1"/>
<geneLocation type="plasmid" evidence="3">
    <name>pMaq22A_1p DNA</name>
</geneLocation>
<accession>A0A0C6FRU1</accession>
<proteinExistence type="predicted"/>
<dbReference type="EMBL" id="AP014705">
    <property type="protein sequence ID" value="BAQ49747.1"/>
    <property type="molecule type" value="Genomic_DNA"/>
</dbReference>
<protein>
    <submittedName>
        <fullName evidence="2">Uncharacterized protein</fullName>
    </submittedName>
</protein>
<gene>
    <name evidence="2" type="ORF">Maq22A_1p37885</name>
</gene>
<keyword evidence="2" id="KW-0614">Plasmid</keyword>
<dbReference type="Proteomes" id="UP000061432">
    <property type="component" value="Plasmid pMaq22A_1p"/>
</dbReference>
<name>A0A0C6FRU1_9HYPH</name>
<evidence type="ECO:0000256" key="1">
    <source>
        <dbReference type="SAM" id="MobiDB-lite"/>
    </source>
</evidence>
<organism evidence="2 3">
    <name type="scientific">Methylobacterium aquaticum</name>
    <dbReference type="NCBI Taxonomy" id="270351"/>
    <lineage>
        <taxon>Bacteria</taxon>
        <taxon>Pseudomonadati</taxon>
        <taxon>Pseudomonadota</taxon>
        <taxon>Alphaproteobacteria</taxon>
        <taxon>Hyphomicrobiales</taxon>
        <taxon>Methylobacteriaceae</taxon>
        <taxon>Methylobacterium</taxon>
    </lineage>
</organism>